<feature type="non-terminal residue" evidence="2">
    <location>
        <position position="78"/>
    </location>
</feature>
<evidence type="ECO:0000256" key="1">
    <source>
        <dbReference type="SAM" id="MobiDB-lite"/>
    </source>
</evidence>
<dbReference type="OrthoDB" id="6433098at2759"/>
<keyword evidence="3" id="KW-1185">Reference proteome</keyword>
<organism evidence="2 3">
    <name type="scientific">Stegodyphus mimosarum</name>
    <name type="common">African social velvet spider</name>
    <dbReference type="NCBI Taxonomy" id="407821"/>
    <lineage>
        <taxon>Eukaryota</taxon>
        <taxon>Metazoa</taxon>
        <taxon>Ecdysozoa</taxon>
        <taxon>Arthropoda</taxon>
        <taxon>Chelicerata</taxon>
        <taxon>Arachnida</taxon>
        <taxon>Araneae</taxon>
        <taxon>Araneomorphae</taxon>
        <taxon>Entelegynae</taxon>
        <taxon>Eresoidea</taxon>
        <taxon>Eresidae</taxon>
        <taxon>Stegodyphus</taxon>
    </lineage>
</organism>
<proteinExistence type="predicted"/>
<feature type="region of interest" description="Disordered" evidence="1">
    <location>
        <begin position="59"/>
        <end position="78"/>
    </location>
</feature>
<evidence type="ECO:0000313" key="2">
    <source>
        <dbReference type="EMBL" id="KFM74721.1"/>
    </source>
</evidence>
<protein>
    <submittedName>
        <fullName evidence="2">Uncharacterized protein</fullName>
    </submittedName>
</protein>
<dbReference type="EMBL" id="KK119097">
    <property type="protein sequence ID" value="KFM74721.1"/>
    <property type="molecule type" value="Genomic_DNA"/>
</dbReference>
<sequence length="78" mass="9504">MSFLGRARKEDLQNLATELGVQVTADLKIVDLKQKIIESRDYDEVFVKEVLNTIIEDRKEREEREERRRQEEERRRQE</sequence>
<accession>A0A087UBI2</accession>
<dbReference type="Proteomes" id="UP000054359">
    <property type="component" value="Unassembled WGS sequence"/>
</dbReference>
<evidence type="ECO:0000313" key="3">
    <source>
        <dbReference type="Proteomes" id="UP000054359"/>
    </source>
</evidence>
<name>A0A087UBI2_STEMI</name>
<reference evidence="2 3" key="1">
    <citation type="submission" date="2013-11" db="EMBL/GenBank/DDBJ databases">
        <title>Genome sequencing of Stegodyphus mimosarum.</title>
        <authorList>
            <person name="Bechsgaard J."/>
        </authorList>
    </citation>
    <scope>NUCLEOTIDE SEQUENCE [LARGE SCALE GENOMIC DNA]</scope>
</reference>
<gene>
    <name evidence="2" type="ORF">X975_11468</name>
</gene>
<dbReference type="AlphaFoldDB" id="A0A087UBI2"/>
<dbReference type="OMA" id="CKNINAN"/>